<name>A0AAE1FUG7_PETCI</name>
<evidence type="ECO:0000256" key="1">
    <source>
        <dbReference type="SAM" id="MobiDB-lite"/>
    </source>
</evidence>
<dbReference type="EMBL" id="JAWQEG010001390">
    <property type="protein sequence ID" value="KAK3879845.1"/>
    <property type="molecule type" value="Genomic_DNA"/>
</dbReference>
<reference evidence="2" key="1">
    <citation type="submission" date="2023-10" db="EMBL/GenBank/DDBJ databases">
        <title>Genome assemblies of two species of porcelain crab, Petrolisthes cinctipes and Petrolisthes manimaculis (Anomura: Porcellanidae).</title>
        <authorList>
            <person name="Angst P."/>
        </authorList>
    </citation>
    <scope>NUCLEOTIDE SEQUENCE</scope>
    <source>
        <strain evidence="2">PB745_01</strain>
        <tissue evidence="2">Gill</tissue>
    </source>
</reference>
<keyword evidence="3" id="KW-1185">Reference proteome</keyword>
<evidence type="ECO:0000313" key="3">
    <source>
        <dbReference type="Proteomes" id="UP001286313"/>
    </source>
</evidence>
<sequence length="133" mass="14732">MISVTGDDSNGVMVRRTLGTEGERGTGAGQGRRGGRNTVKKSRAGKRRRSREKRGTVKEKPDDDVDVGERGEVDVGERGEVDVGERGEVDVGERGEVDVGERGEVDVGERGEEKWLWEREERWTREGHAGRDV</sequence>
<dbReference type="Proteomes" id="UP001286313">
    <property type="component" value="Unassembled WGS sequence"/>
</dbReference>
<feature type="region of interest" description="Disordered" evidence="1">
    <location>
        <begin position="1"/>
        <end position="111"/>
    </location>
</feature>
<evidence type="ECO:0000313" key="2">
    <source>
        <dbReference type="EMBL" id="KAK3879845.1"/>
    </source>
</evidence>
<dbReference type="AlphaFoldDB" id="A0AAE1FUG7"/>
<comment type="caution">
    <text evidence="2">The sequence shown here is derived from an EMBL/GenBank/DDBJ whole genome shotgun (WGS) entry which is preliminary data.</text>
</comment>
<feature type="compositionally biased region" description="Basic residues" evidence="1">
    <location>
        <begin position="33"/>
        <end position="52"/>
    </location>
</feature>
<accession>A0AAE1FUG7</accession>
<protein>
    <submittedName>
        <fullName evidence="2">Uncharacterized protein</fullName>
    </submittedName>
</protein>
<feature type="compositionally biased region" description="Basic and acidic residues" evidence="1">
    <location>
        <begin position="53"/>
        <end position="111"/>
    </location>
</feature>
<proteinExistence type="predicted"/>
<organism evidence="2 3">
    <name type="scientific">Petrolisthes cinctipes</name>
    <name type="common">Flat porcelain crab</name>
    <dbReference type="NCBI Taxonomy" id="88211"/>
    <lineage>
        <taxon>Eukaryota</taxon>
        <taxon>Metazoa</taxon>
        <taxon>Ecdysozoa</taxon>
        <taxon>Arthropoda</taxon>
        <taxon>Crustacea</taxon>
        <taxon>Multicrustacea</taxon>
        <taxon>Malacostraca</taxon>
        <taxon>Eumalacostraca</taxon>
        <taxon>Eucarida</taxon>
        <taxon>Decapoda</taxon>
        <taxon>Pleocyemata</taxon>
        <taxon>Anomura</taxon>
        <taxon>Galatheoidea</taxon>
        <taxon>Porcellanidae</taxon>
        <taxon>Petrolisthes</taxon>
    </lineage>
</organism>
<gene>
    <name evidence="2" type="ORF">Pcinc_015622</name>
</gene>